<evidence type="ECO:0000256" key="1">
    <source>
        <dbReference type="SAM" id="MobiDB-lite"/>
    </source>
</evidence>
<keyword evidence="3" id="KW-1185">Reference proteome</keyword>
<sequence>MRCSIPRARIAVHGGWSDFVPDVAAKSIRRRRLAAAASASSLLDCVTIQAPEGRADGCRVTSPGPLPVSMASGADAGGTFWRRPGRVRNACPVCPRTAAQPKRPSAGFWKPLQGDHGEQELGEMKRLSILTNASLGHDVSAAFKASNTISSRSTQEFGETPAPPPSPVDFSFPSTPAESRSPNGSESN</sequence>
<accession>A0A6G1JBT1</accession>
<dbReference type="Proteomes" id="UP000799291">
    <property type="component" value="Unassembled WGS sequence"/>
</dbReference>
<feature type="compositionally biased region" description="Polar residues" evidence="1">
    <location>
        <begin position="177"/>
        <end position="188"/>
    </location>
</feature>
<evidence type="ECO:0000313" key="3">
    <source>
        <dbReference type="Proteomes" id="UP000799291"/>
    </source>
</evidence>
<evidence type="ECO:0000313" key="2">
    <source>
        <dbReference type="EMBL" id="KAF2688024.1"/>
    </source>
</evidence>
<feature type="region of interest" description="Disordered" evidence="1">
    <location>
        <begin position="146"/>
        <end position="188"/>
    </location>
</feature>
<feature type="compositionally biased region" description="Polar residues" evidence="1">
    <location>
        <begin position="146"/>
        <end position="157"/>
    </location>
</feature>
<reference evidence="2" key="1">
    <citation type="journal article" date="2020" name="Stud. Mycol.">
        <title>101 Dothideomycetes genomes: a test case for predicting lifestyles and emergence of pathogens.</title>
        <authorList>
            <person name="Haridas S."/>
            <person name="Albert R."/>
            <person name="Binder M."/>
            <person name="Bloem J."/>
            <person name="Labutti K."/>
            <person name="Salamov A."/>
            <person name="Andreopoulos B."/>
            <person name="Baker S."/>
            <person name="Barry K."/>
            <person name="Bills G."/>
            <person name="Bluhm B."/>
            <person name="Cannon C."/>
            <person name="Castanera R."/>
            <person name="Culley D."/>
            <person name="Daum C."/>
            <person name="Ezra D."/>
            <person name="Gonzalez J."/>
            <person name="Henrissat B."/>
            <person name="Kuo A."/>
            <person name="Liang C."/>
            <person name="Lipzen A."/>
            <person name="Lutzoni F."/>
            <person name="Magnuson J."/>
            <person name="Mondo S."/>
            <person name="Nolan M."/>
            <person name="Ohm R."/>
            <person name="Pangilinan J."/>
            <person name="Park H.-J."/>
            <person name="Ramirez L."/>
            <person name="Alfaro M."/>
            <person name="Sun H."/>
            <person name="Tritt A."/>
            <person name="Yoshinaga Y."/>
            <person name="Zwiers L.-H."/>
            <person name="Turgeon B."/>
            <person name="Goodwin S."/>
            <person name="Spatafora J."/>
            <person name="Crous P."/>
            <person name="Grigoriev I."/>
        </authorList>
    </citation>
    <scope>NUCLEOTIDE SEQUENCE</scope>
    <source>
        <strain evidence="2">CBS 122367</strain>
    </source>
</reference>
<protein>
    <submittedName>
        <fullName evidence="2">Uncharacterized protein</fullName>
    </submittedName>
</protein>
<proteinExistence type="predicted"/>
<name>A0A6G1JBT1_9PLEO</name>
<gene>
    <name evidence="2" type="ORF">K458DRAFT_385590</name>
</gene>
<dbReference type="OrthoDB" id="5338989at2759"/>
<organism evidence="2 3">
    <name type="scientific">Lentithecium fluviatile CBS 122367</name>
    <dbReference type="NCBI Taxonomy" id="1168545"/>
    <lineage>
        <taxon>Eukaryota</taxon>
        <taxon>Fungi</taxon>
        <taxon>Dikarya</taxon>
        <taxon>Ascomycota</taxon>
        <taxon>Pezizomycotina</taxon>
        <taxon>Dothideomycetes</taxon>
        <taxon>Pleosporomycetidae</taxon>
        <taxon>Pleosporales</taxon>
        <taxon>Massarineae</taxon>
        <taxon>Lentitheciaceae</taxon>
        <taxon>Lentithecium</taxon>
    </lineage>
</organism>
<dbReference type="AlphaFoldDB" id="A0A6G1JBT1"/>
<dbReference type="EMBL" id="MU005574">
    <property type="protein sequence ID" value="KAF2688024.1"/>
    <property type="molecule type" value="Genomic_DNA"/>
</dbReference>